<evidence type="ECO:0000313" key="2">
    <source>
        <dbReference type="Proteomes" id="UP000632273"/>
    </source>
</evidence>
<dbReference type="Proteomes" id="UP000632273">
    <property type="component" value="Unassembled WGS sequence"/>
</dbReference>
<keyword evidence="2" id="KW-1185">Reference proteome</keyword>
<comment type="caution">
    <text evidence="1">The sequence shown here is derived from an EMBL/GenBank/DDBJ whole genome shotgun (WGS) entry which is preliminary data.</text>
</comment>
<name>A0ABQ1U555_9BACT</name>
<protein>
    <recommendedName>
        <fullName evidence="3">Nuclear transport factor 2 family protein</fullName>
    </recommendedName>
</protein>
<gene>
    <name evidence="1" type="ORF">GCM10011383_20720</name>
</gene>
<evidence type="ECO:0008006" key="3">
    <source>
        <dbReference type="Google" id="ProtNLM"/>
    </source>
</evidence>
<evidence type="ECO:0000313" key="1">
    <source>
        <dbReference type="EMBL" id="GGF09368.1"/>
    </source>
</evidence>
<sequence>MIQSKLVADILNLLLDGDELLLQNQVQFLTDTEYNYTGVGLIVQFSHSSLIHNFKLADGANIFDGVEIRSPELAIGANATLIIREGIIDHLDIWSFDGNYPQKELTKYVLTQKWDGSPRRQITRN</sequence>
<proteinExistence type="predicted"/>
<organism evidence="1 2">
    <name type="scientific">Hymenobacter cavernae</name>
    <dbReference type="NCBI Taxonomy" id="2044852"/>
    <lineage>
        <taxon>Bacteria</taxon>
        <taxon>Pseudomonadati</taxon>
        <taxon>Bacteroidota</taxon>
        <taxon>Cytophagia</taxon>
        <taxon>Cytophagales</taxon>
        <taxon>Hymenobacteraceae</taxon>
        <taxon>Hymenobacter</taxon>
    </lineage>
</organism>
<accession>A0ABQ1U555</accession>
<dbReference type="RefSeq" id="WP_188813782.1">
    <property type="nucleotide sequence ID" value="NZ_BMHT01000003.1"/>
</dbReference>
<dbReference type="EMBL" id="BMHT01000003">
    <property type="protein sequence ID" value="GGF09368.1"/>
    <property type="molecule type" value="Genomic_DNA"/>
</dbReference>
<reference evidence="2" key="1">
    <citation type="journal article" date="2019" name="Int. J. Syst. Evol. Microbiol.">
        <title>The Global Catalogue of Microorganisms (GCM) 10K type strain sequencing project: providing services to taxonomists for standard genome sequencing and annotation.</title>
        <authorList>
            <consortium name="The Broad Institute Genomics Platform"/>
            <consortium name="The Broad Institute Genome Sequencing Center for Infectious Disease"/>
            <person name="Wu L."/>
            <person name="Ma J."/>
        </authorList>
    </citation>
    <scope>NUCLEOTIDE SEQUENCE [LARGE SCALE GENOMIC DNA]</scope>
    <source>
        <strain evidence="2">CGMCC 1.15197</strain>
    </source>
</reference>